<feature type="domain" description="Aminotransferase-like plant mobile" evidence="1">
    <location>
        <begin position="40"/>
        <end position="113"/>
    </location>
</feature>
<name>A0A7J0DXY6_9ERIC</name>
<dbReference type="EMBL" id="BJWL01000438">
    <property type="protein sequence ID" value="GFS44351.1"/>
    <property type="molecule type" value="Genomic_DNA"/>
</dbReference>
<dbReference type="OrthoDB" id="784956at2759"/>
<sequence length="128" mass="14512">MGFVLTLRTSISLRIFGADRAVILRQFVSHTGFTIWTSVRETHMFHLCVGDMTPTLQDVAMLTGLPIDGLQVTGLSRPFDVNELCLRLLGMVPPRTAYRGDNLKLTWLESEFKTPPDDFTYDQLIMYA</sequence>
<dbReference type="PANTHER" id="PTHR46033:SF8">
    <property type="entry name" value="PROTEIN MAINTENANCE OF MERISTEMS-LIKE"/>
    <property type="match status" value="1"/>
</dbReference>
<protein>
    <recommendedName>
        <fullName evidence="1">Aminotransferase-like plant mobile domain-containing protein</fullName>
    </recommendedName>
</protein>
<organism evidence="2 3">
    <name type="scientific">Actinidia rufa</name>
    <dbReference type="NCBI Taxonomy" id="165716"/>
    <lineage>
        <taxon>Eukaryota</taxon>
        <taxon>Viridiplantae</taxon>
        <taxon>Streptophyta</taxon>
        <taxon>Embryophyta</taxon>
        <taxon>Tracheophyta</taxon>
        <taxon>Spermatophyta</taxon>
        <taxon>Magnoliopsida</taxon>
        <taxon>eudicotyledons</taxon>
        <taxon>Gunneridae</taxon>
        <taxon>Pentapetalae</taxon>
        <taxon>asterids</taxon>
        <taxon>Ericales</taxon>
        <taxon>Actinidiaceae</taxon>
        <taxon>Actinidia</taxon>
    </lineage>
</organism>
<evidence type="ECO:0000313" key="3">
    <source>
        <dbReference type="Proteomes" id="UP000585474"/>
    </source>
</evidence>
<reference evidence="3" key="1">
    <citation type="submission" date="2019-07" db="EMBL/GenBank/DDBJ databases">
        <title>De Novo Assembly of kiwifruit Actinidia rufa.</title>
        <authorList>
            <person name="Sugita-Konishi S."/>
            <person name="Sato K."/>
            <person name="Mori E."/>
            <person name="Abe Y."/>
            <person name="Kisaki G."/>
            <person name="Hamano K."/>
            <person name="Suezawa K."/>
            <person name="Otani M."/>
            <person name="Fukuda T."/>
            <person name="Manabe T."/>
            <person name="Gomi K."/>
            <person name="Tabuchi M."/>
            <person name="Akimitsu K."/>
            <person name="Kataoka I."/>
        </authorList>
    </citation>
    <scope>NUCLEOTIDE SEQUENCE [LARGE SCALE GENOMIC DNA]</scope>
    <source>
        <strain evidence="3">cv. Fuchu</strain>
    </source>
</reference>
<dbReference type="Proteomes" id="UP000585474">
    <property type="component" value="Unassembled WGS sequence"/>
</dbReference>
<dbReference type="InterPro" id="IPR019557">
    <property type="entry name" value="AminoTfrase-like_pln_mobile"/>
</dbReference>
<accession>A0A7J0DXY6</accession>
<dbReference type="PANTHER" id="PTHR46033">
    <property type="entry name" value="PROTEIN MAIN-LIKE 2"/>
    <property type="match status" value="1"/>
</dbReference>
<proteinExistence type="predicted"/>
<dbReference type="GO" id="GO:0010073">
    <property type="term" value="P:meristem maintenance"/>
    <property type="evidence" value="ECO:0007669"/>
    <property type="project" value="InterPro"/>
</dbReference>
<keyword evidence="3" id="KW-1185">Reference proteome</keyword>
<evidence type="ECO:0000259" key="1">
    <source>
        <dbReference type="Pfam" id="PF10536"/>
    </source>
</evidence>
<comment type="caution">
    <text evidence="2">The sequence shown here is derived from an EMBL/GenBank/DDBJ whole genome shotgun (WGS) entry which is preliminary data.</text>
</comment>
<evidence type="ECO:0000313" key="2">
    <source>
        <dbReference type="EMBL" id="GFS44351.1"/>
    </source>
</evidence>
<dbReference type="Pfam" id="PF10536">
    <property type="entry name" value="PMD"/>
    <property type="match status" value="1"/>
</dbReference>
<dbReference type="InterPro" id="IPR044824">
    <property type="entry name" value="MAIN-like"/>
</dbReference>
<dbReference type="AlphaFoldDB" id="A0A7J0DXY6"/>
<gene>
    <name evidence="2" type="ORF">Acr_00g0089810</name>
</gene>